<dbReference type="PROSITE" id="PS00455">
    <property type="entry name" value="AMP_BINDING"/>
    <property type="match status" value="1"/>
</dbReference>
<dbReference type="Pfam" id="PF00550">
    <property type="entry name" value="PP-binding"/>
    <property type="match status" value="1"/>
</dbReference>
<dbReference type="InterPro" id="IPR020806">
    <property type="entry name" value="PKS_PP-bd"/>
</dbReference>
<reference evidence="20 21" key="1">
    <citation type="submission" date="2015-01" db="EMBL/GenBank/DDBJ databases">
        <title>The Genome Sequence of Rhinocladiella mackenzie CBS 650.93.</title>
        <authorList>
            <consortium name="The Broad Institute Genomics Platform"/>
            <person name="Cuomo C."/>
            <person name="de Hoog S."/>
            <person name="Gorbushina A."/>
            <person name="Stielow B."/>
            <person name="Teixiera M."/>
            <person name="Abouelleil A."/>
            <person name="Chapman S.B."/>
            <person name="Priest M."/>
            <person name="Young S.K."/>
            <person name="Wortman J."/>
            <person name="Nusbaum C."/>
            <person name="Birren B."/>
        </authorList>
    </citation>
    <scope>NUCLEOTIDE SEQUENCE [LARGE SCALE GENOMIC DNA]</scope>
    <source>
        <strain evidence="20 21">CBS 650.93</strain>
    </source>
</reference>
<evidence type="ECO:0000256" key="11">
    <source>
        <dbReference type="ARBA" id="ARBA00023002"/>
    </source>
</evidence>
<evidence type="ECO:0000256" key="1">
    <source>
        <dbReference type="ARBA" id="ARBA00001957"/>
    </source>
</evidence>
<evidence type="ECO:0000313" key="21">
    <source>
        <dbReference type="Proteomes" id="UP000053617"/>
    </source>
</evidence>
<dbReference type="Pfam" id="PF07993">
    <property type="entry name" value="NAD_binding_4"/>
    <property type="match status" value="1"/>
</dbReference>
<dbReference type="NCBIfam" id="TIGR01733">
    <property type="entry name" value="AA-adenyl-dom"/>
    <property type="match status" value="1"/>
</dbReference>
<feature type="compositionally biased region" description="Basic and acidic residues" evidence="18">
    <location>
        <begin position="147"/>
        <end position="159"/>
    </location>
</feature>
<dbReference type="GO" id="GO:0019878">
    <property type="term" value="P:lysine biosynthetic process via aminoadipic acid"/>
    <property type="evidence" value="ECO:0007669"/>
    <property type="project" value="UniProtKB-UniPathway"/>
</dbReference>
<dbReference type="EMBL" id="KN847483">
    <property type="protein sequence ID" value="KIX00250.1"/>
    <property type="molecule type" value="Genomic_DNA"/>
</dbReference>
<dbReference type="Gene3D" id="3.40.50.720">
    <property type="entry name" value="NAD(P)-binding Rossmann-like Domain"/>
    <property type="match status" value="1"/>
</dbReference>
<dbReference type="PANTHER" id="PTHR44845">
    <property type="entry name" value="CARRIER DOMAIN-CONTAINING PROTEIN"/>
    <property type="match status" value="1"/>
</dbReference>
<feature type="region of interest" description="Disordered" evidence="18">
    <location>
        <begin position="215"/>
        <end position="261"/>
    </location>
</feature>
<dbReference type="EC" id="1.2.1.31" evidence="6"/>
<evidence type="ECO:0000259" key="19">
    <source>
        <dbReference type="PROSITE" id="PS50075"/>
    </source>
</evidence>
<dbReference type="InterPro" id="IPR046797">
    <property type="entry name" value="PDDEXK_12"/>
</dbReference>
<evidence type="ECO:0000256" key="16">
    <source>
        <dbReference type="ARBA" id="ARBA00048414"/>
    </source>
</evidence>
<dbReference type="InterPro" id="IPR009081">
    <property type="entry name" value="PP-bd_ACP"/>
</dbReference>
<evidence type="ECO:0000313" key="20">
    <source>
        <dbReference type="EMBL" id="KIX00250.1"/>
    </source>
</evidence>
<dbReference type="PANTHER" id="PTHR44845:SF1">
    <property type="entry name" value="L-2-AMINOADIPATE REDUCTASE"/>
    <property type="match status" value="1"/>
</dbReference>
<keyword evidence="8" id="KW-0597">Phosphoprotein</keyword>
<dbReference type="Gene3D" id="3.30.300.30">
    <property type="match status" value="1"/>
</dbReference>
<comment type="catalytic activity">
    <reaction evidence="17">
        <text>(S)-2-amino-6-oxohexanoate + NADP(+) + H2O = L-2-aminoadipate + NADPH + 2 H(+)</text>
        <dbReference type="Rhea" id="RHEA:12304"/>
        <dbReference type="ChEBI" id="CHEBI:15377"/>
        <dbReference type="ChEBI" id="CHEBI:15378"/>
        <dbReference type="ChEBI" id="CHEBI:57783"/>
        <dbReference type="ChEBI" id="CHEBI:58321"/>
        <dbReference type="ChEBI" id="CHEBI:58349"/>
        <dbReference type="ChEBI" id="CHEBI:58672"/>
        <dbReference type="EC" id="1.2.1.31"/>
    </reaction>
</comment>
<dbReference type="NCBIfam" id="TIGR01746">
    <property type="entry name" value="Thioester-redct"/>
    <property type="match status" value="1"/>
</dbReference>
<keyword evidence="7" id="KW-0596">Phosphopantetheine</keyword>
<dbReference type="HOGENOM" id="CLU_000022_19_1_1"/>
<gene>
    <name evidence="20" type="ORF">Z518_10389</name>
</gene>
<dbReference type="Proteomes" id="UP000053617">
    <property type="component" value="Unassembled WGS sequence"/>
</dbReference>
<dbReference type="SUPFAM" id="SSF51735">
    <property type="entry name" value="NAD(P)-binding Rossmann-fold domains"/>
    <property type="match status" value="1"/>
</dbReference>
<dbReference type="InterPro" id="IPR042099">
    <property type="entry name" value="ANL_N_sf"/>
</dbReference>
<dbReference type="RefSeq" id="XP_013267386.1">
    <property type="nucleotide sequence ID" value="XM_013411932.1"/>
</dbReference>
<evidence type="ECO:0000256" key="13">
    <source>
        <dbReference type="ARBA" id="ARBA00031335"/>
    </source>
</evidence>
<protein>
    <recommendedName>
        <fullName evidence="14">Alpha-aminoadipate reductase</fullName>
        <ecNumber evidence="6">1.2.1.31</ecNumber>
        <ecNumber evidence="5">1.2.1.95</ecNumber>
    </recommendedName>
    <alternativeName>
        <fullName evidence="13">L-aminoadipate-semialdehyde dehydrogenase</fullName>
    </alternativeName>
</protein>
<dbReference type="InterPro" id="IPR036291">
    <property type="entry name" value="NAD(P)-bd_dom_sf"/>
</dbReference>
<dbReference type="InterPro" id="IPR045851">
    <property type="entry name" value="AMP-bd_C_sf"/>
</dbReference>
<evidence type="ECO:0000256" key="3">
    <source>
        <dbReference type="ARBA" id="ARBA00004827"/>
    </source>
</evidence>
<comment type="pathway">
    <text evidence="3">Amino-acid biosynthesis; L-lysine biosynthesis via AAA pathway; L-lysine from L-alpha-aminoadipate (fungal route): step 1/3.</text>
</comment>
<keyword evidence="21" id="KW-1185">Reference proteome</keyword>
<evidence type="ECO:0000256" key="9">
    <source>
        <dbReference type="ARBA" id="ARBA00022605"/>
    </source>
</evidence>
<dbReference type="CDD" id="cd05235">
    <property type="entry name" value="SDR_e1"/>
    <property type="match status" value="1"/>
</dbReference>
<dbReference type="GO" id="GO:0004043">
    <property type="term" value="F:L-aminoadipate-semialdehyde dehydrogenase [NAD(P)+] activity"/>
    <property type="evidence" value="ECO:0007669"/>
    <property type="project" value="UniProtKB-EC"/>
</dbReference>
<comment type="similarity">
    <text evidence="4">Belongs to the ATP-dependent AMP-binding enzyme family.</text>
</comment>
<dbReference type="OrthoDB" id="329835at2759"/>
<feature type="region of interest" description="Disordered" evidence="18">
    <location>
        <begin position="47"/>
        <end position="174"/>
    </location>
</feature>
<comment type="catalytic activity">
    <reaction evidence="15">
        <text>(S)-2-amino-6-oxohexanoate + AMP + diphosphate + NADP(+) = L-2-aminoadipate + ATP + NADPH + H(+)</text>
        <dbReference type="Rhea" id="RHEA:46936"/>
        <dbReference type="ChEBI" id="CHEBI:15378"/>
        <dbReference type="ChEBI" id="CHEBI:30616"/>
        <dbReference type="ChEBI" id="CHEBI:33019"/>
        <dbReference type="ChEBI" id="CHEBI:57783"/>
        <dbReference type="ChEBI" id="CHEBI:58321"/>
        <dbReference type="ChEBI" id="CHEBI:58349"/>
        <dbReference type="ChEBI" id="CHEBI:58672"/>
        <dbReference type="ChEBI" id="CHEBI:456215"/>
        <dbReference type="EC" id="1.2.1.95"/>
    </reaction>
</comment>
<dbReference type="GeneID" id="25298460"/>
<dbReference type="Pfam" id="PF00501">
    <property type="entry name" value="AMP-binding"/>
    <property type="match status" value="1"/>
</dbReference>
<feature type="compositionally biased region" description="Basic residues" evidence="18">
    <location>
        <begin position="69"/>
        <end position="79"/>
    </location>
</feature>
<evidence type="ECO:0000256" key="2">
    <source>
        <dbReference type="ARBA" id="ARBA00003499"/>
    </source>
</evidence>
<dbReference type="STRING" id="1442369.A0A0D2IU29"/>
<evidence type="ECO:0000256" key="12">
    <source>
        <dbReference type="ARBA" id="ARBA00023154"/>
    </source>
</evidence>
<evidence type="ECO:0000256" key="5">
    <source>
        <dbReference type="ARBA" id="ARBA00012913"/>
    </source>
</evidence>
<accession>A0A0D2IU29</accession>
<dbReference type="VEuPathDB" id="FungiDB:Z518_10389"/>
<dbReference type="SUPFAM" id="SSF47336">
    <property type="entry name" value="ACP-like"/>
    <property type="match status" value="1"/>
</dbReference>
<dbReference type="InterPro" id="IPR010080">
    <property type="entry name" value="Thioester_reductase-like_dom"/>
</dbReference>
<dbReference type="Pfam" id="PF20516">
    <property type="entry name" value="PDDEXK_12"/>
    <property type="match status" value="1"/>
</dbReference>
<dbReference type="GO" id="GO:0031177">
    <property type="term" value="F:phosphopantetheine binding"/>
    <property type="evidence" value="ECO:0007669"/>
    <property type="project" value="InterPro"/>
</dbReference>
<dbReference type="EC" id="1.2.1.95" evidence="5"/>
<evidence type="ECO:0000256" key="18">
    <source>
        <dbReference type="SAM" id="MobiDB-lite"/>
    </source>
</evidence>
<evidence type="ECO:0000256" key="10">
    <source>
        <dbReference type="ARBA" id="ARBA00022857"/>
    </source>
</evidence>
<dbReference type="SUPFAM" id="SSF56801">
    <property type="entry name" value="Acetyl-CoA synthetase-like"/>
    <property type="match status" value="1"/>
</dbReference>
<proteinExistence type="inferred from homology"/>
<comment type="function">
    <text evidence="2">Catalyzes the activation of alpha-aminoadipate by ATP-dependent adenylation and the reduction of activated alpha-aminoadipate by NADPH. The activated alpha-aminoadipate is bound to the phosphopantheinyl group of the enzyme itself before it is reduced to (S)-2-amino-6-oxohexanoate.</text>
</comment>
<dbReference type="UniPathway" id="UPA00033">
    <property type="reaction ID" value="UER00032"/>
</dbReference>
<dbReference type="NCBIfam" id="TIGR03443">
    <property type="entry name" value="alpha_am_amid"/>
    <property type="match status" value="1"/>
</dbReference>
<dbReference type="InterPro" id="IPR014397">
    <property type="entry name" value="Lys2"/>
</dbReference>
<feature type="compositionally biased region" description="Polar residues" evidence="18">
    <location>
        <begin position="227"/>
        <end position="261"/>
    </location>
</feature>
<name>A0A0D2IU29_9EURO</name>
<evidence type="ECO:0000256" key="4">
    <source>
        <dbReference type="ARBA" id="ARBA00006432"/>
    </source>
</evidence>
<dbReference type="Gene3D" id="1.10.1200.10">
    <property type="entry name" value="ACP-like"/>
    <property type="match status" value="1"/>
</dbReference>
<feature type="compositionally biased region" description="Low complexity" evidence="18">
    <location>
        <begin position="52"/>
        <end position="68"/>
    </location>
</feature>
<dbReference type="InterPro" id="IPR000873">
    <property type="entry name" value="AMP-dep_synth/lig_dom"/>
</dbReference>
<feature type="domain" description="Carrier" evidence="19">
    <location>
        <begin position="1190"/>
        <end position="1269"/>
    </location>
</feature>
<keyword evidence="11" id="KW-0560">Oxidoreductase</keyword>
<evidence type="ECO:0000256" key="8">
    <source>
        <dbReference type="ARBA" id="ARBA00022553"/>
    </source>
</evidence>
<keyword evidence="10" id="KW-0521">NADP</keyword>
<dbReference type="SMART" id="SM00823">
    <property type="entry name" value="PKS_PP"/>
    <property type="match status" value="1"/>
</dbReference>
<evidence type="ECO:0000256" key="6">
    <source>
        <dbReference type="ARBA" id="ARBA00013073"/>
    </source>
</evidence>
<evidence type="ECO:0000256" key="17">
    <source>
        <dbReference type="ARBA" id="ARBA00049537"/>
    </source>
</evidence>
<evidence type="ECO:0000256" key="14">
    <source>
        <dbReference type="ARBA" id="ARBA00032195"/>
    </source>
</evidence>
<organism evidence="20 21">
    <name type="scientific">Rhinocladiella mackenziei CBS 650.93</name>
    <dbReference type="NCBI Taxonomy" id="1442369"/>
    <lineage>
        <taxon>Eukaryota</taxon>
        <taxon>Fungi</taxon>
        <taxon>Dikarya</taxon>
        <taxon>Ascomycota</taxon>
        <taxon>Pezizomycotina</taxon>
        <taxon>Eurotiomycetes</taxon>
        <taxon>Chaetothyriomycetidae</taxon>
        <taxon>Chaetothyriales</taxon>
        <taxon>Herpotrichiellaceae</taxon>
        <taxon>Rhinocladiella</taxon>
    </lineage>
</organism>
<dbReference type="InterPro" id="IPR020845">
    <property type="entry name" value="AMP-binding_CS"/>
</dbReference>
<dbReference type="InterPro" id="IPR013120">
    <property type="entry name" value="FAR_NAD-bd"/>
</dbReference>
<dbReference type="PROSITE" id="PS50075">
    <property type="entry name" value="CARRIER"/>
    <property type="match status" value="1"/>
</dbReference>
<feature type="compositionally biased region" description="Polar residues" evidence="18">
    <location>
        <begin position="161"/>
        <end position="174"/>
    </location>
</feature>
<dbReference type="Gene3D" id="3.40.50.12780">
    <property type="entry name" value="N-terminal domain of ligase-like"/>
    <property type="match status" value="1"/>
</dbReference>
<evidence type="ECO:0000256" key="7">
    <source>
        <dbReference type="ARBA" id="ARBA00022450"/>
    </source>
</evidence>
<dbReference type="InterPro" id="IPR010071">
    <property type="entry name" value="AA_adenyl_dom"/>
</dbReference>
<keyword evidence="12" id="KW-0457">Lysine biosynthesis</keyword>
<keyword evidence="9" id="KW-0028">Amino-acid biosynthesis</keyword>
<evidence type="ECO:0000256" key="15">
    <source>
        <dbReference type="ARBA" id="ARBA00048260"/>
    </source>
</evidence>
<comment type="cofactor">
    <cofactor evidence="1">
        <name>pantetheine 4'-phosphate</name>
        <dbReference type="ChEBI" id="CHEBI:47942"/>
    </cofactor>
</comment>
<dbReference type="InterPro" id="IPR036736">
    <property type="entry name" value="ACP-like_sf"/>
</dbReference>
<comment type="catalytic activity">
    <reaction evidence="16">
        <text>(S)-2-amino-6-oxohexanoate + NAD(+) + H2O = L-2-aminoadipate + NADH + 2 H(+)</text>
        <dbReference type="Rhea" id="RHEA:12308"/>
        <dbReference type="ChEBI" id="CHEBI:15377"/>
        <dbReference type="ChEBI" id="CHEBI:15378"/>
        <dbReference type="ChEBI" id="CHEBI:57540"/>
        <dbReference type="ChEBI" id="CHEBI:57945"/>
        <dbReference type="ChEBI" id="CHEBI:58321"/>
        <dbReference type="ChEBI" id="CHEBI:58672"/>
        <dbReference type="EC" id="1.2.1.31"/>
    </reaction>
</comment>
<sequence length="1748" mass="193940">MLSAVPQQLTLDRAQNRVDAWIEDMLIAHCLPVNDRSFYVHTSLQPKPISPSPTTHSHLSSLPSATHPPSRRGKRKRFRSKEPDRDPASPVPPPSPLNKATQWLGRARRKQSRYIPPMTRAASAALPRAGPSQDRQAEPSQNPQTEPSRDQAESSRDPQAEPSQGPQTELSGNQAELGQDPVTEEHGTSSSLFNQVHLPPPFDSTVVSHFDANATFVSRPKPPPESTAGQSEITAKQSHGTNQESRPRTKGSNVRSKSPVNSMADLAFADKEIQAKEIGDTLPEDVRELHERLKVLNIGEGIMPSLIMDEITIAAGNRELLRPFMFDDGIAEELNTREQLLYELKELGQIRDESRECAEGFSPEPAWNEAVHYPILSLILVQRLILSSTTARVVRSLVPRHVSGDIIESKIVDYTINLQPTDEMRQMILRLLESQPYDLQTINQTMSNHVRYLPIAVSIETKTLDAPEQEAKVQLGMWVAAHFNRLRLLSDQTTVLPTLPLLYISGKWWYLLFACDCPQRIELLGELLIGDTKSVVGCYKLLAALRCLAEWVTTTFREWLEVNVLQPNAMSSTIHEIFASNAKRFPERECVVETRGSRTVQRTFTYRQINESSNQLAHHFLTHGCEVGDVVTIYAYRGVDLVVAYMGALKAGATVSVLDPQYPPERQKILLDVARPRFLVCIQRANEEFGKPSDIVMDFVANNLSIKTTVPALELSDRGELRGGNVNGSDCLQAQVDDKEDISGVLVGPDSVPTLSFTSGSEGRPKGVQGRHFSLTYYFPWMAERFGLSEEDKFTMLSGIAHDPIQRDIFTPLFLGAKLVIPPADVITYELLAEWMKEHSVTVTHLTPAMGQILVGGATIQFPSLRNAFFVGDLLIKKDCRKLRDLAPNATVINLYGSTETQRAVSFFEVPSKARDPAFLEHLPDVIPVGQGMLDVQLLVVDRDDVTRLCGIGEQGELFLRAGGLAEGYLGDDDKTAELNKSKFLPNWFVDPAKWMQQYAQQDALGAHEAWRKLYKGPRDRIYRTGDLGRLRPDGSVECLGRVDLQVKIRGFRIELGEIDMYLSQHPFVRENVTTVRRDKNEEQTLVTYFVPETKRWFQYIQQLEGGKKIEPDLGDESMSAMLRRFKSLSEDCKKFLATKVPKYALPSILIPLARMPLNPNGKIDRPALPFPDASDLALLSRRRSSSAVANMTDTQARLAKIWASILPNRTARMFVPDSNFFDEGGHSILAQQLFFHLRREWKGIDLPMGVIFQSQTLHALAAEIDRAQDPIGLRLDAMPLPGDGAVEDEAYAADARDLVRHLPQSVQGPTRELDYTSTSSTVFLTGATGFLGSYILHELLEGRTRARVIAHVRAKDAAAGLARLETITKAYGLWSPSWTHTSRLEVVAGDISKPQLGLSQEIWDRLADEVDVVVHNGAQVNWMLPYSSLRAANVLSTLACIRLCTTRKPKRLTFVSSTSTLDNEYYIQLTRKVGTAVLEADDLEGSRKGLATGYGQSKWASEFLVREAGRRGMVGAIVRPGYITGDPRSGTSVTDDFLVRLWKGCLQVGARPDIANTLNAVPVTQVSRIVVAAAFHLPAALGQSLGVAQVTSHPRLTLNEWMGALESYGYRVPMVSYQDWCTRVNEYVSSDNDANKEQFALLPLFHFVVGDLPADTVAPELDDANAAAALRHYDVTEVDTPGQPGQKDPLAANSVGVQTLGMYLAYLVAVSFQPAPPLKGEFKLPIRDGARVRTLAAGHLGGRSARP</sequence>